<sequence>MASAKRRRCDTESGHGGRVFNPSWTTDYFVHEQSQFRIDKIKLLKKTFLAQQSVMKTKVISSYSATKISFLMAEAIAKSGKPFCTGDLLKNCLKIFCKEICPEKTPTVEDLNLSHQTIARRVEDLSKNIELSLKEKLNKCEAYSLALDESTDRSDTAQLAIFIREKKLCGVTTDGASALTGKNIGFVALLKKSINHEIISYHCIIHQEQLCAKVLEMKNVMELVIHTVNFIRSHGLNHRQFKQLLEGCGSEAENVIYFSQVRWLSRAAILKRFWILLPEIVLFLRIKEKDTSLLENIDCLNDLAFLIDMTQMLMELNLKLQGKDQLISKLFENVETFVLKLKLLKQQLSSKVLVYFKALLVRNIYTIDSERYCTLILKLIDEFDTRFCDFKKEKNELDLFAHSFSIKAETVRNEFQIHAIKYFSLFGSTYNCEQLFSKLKHVKTELRNRLTDEHLTNTLRIASSSIKADIDHLCKKKQCQKYYVKNCPKAKRLRVEEKMEKADKVSLKINLEELREENKVLKAQLEDRANGIFKFIHT</sequence>
<dbReference type="PANTHER" id="PTHR45913:SF5">
    <property type="entry name" value="GENERAL TRANSCRIPTION FACTOR II-I REPEAT DOMAIN-CONTAINING PROTEIN 2A-LIKE PROTEIN"/>
    <property type="match status" value="1"/>
</dbReference>
<accession>A0ABM4BPK8</accession>
<keyword evidence="2" id="KW-1185">Reference proteome</keyword>
<dbReference type="SUPFAM" id="SSF53098">
    <property type="entry name" value="Ribonuclease H-like"/>
    <property type="match status" value="1"/>
</dbReference>
<organism evidence="2 3">
    <name type="scientific">Hydra vulgaris</name>
    <name type="common">Hydra</name>
    <name type="synonym">Hydra attenuata</name>
    <dbReference type="NCBI Taxonomy" id="6087"/>
    <lineage>
        <taxon>Eukaryota</taxon>
        <taxon>Metazoa</taxon>
        <taxon>Cnidaria</taxon>
        <taxon>Hydrozoa</taxon>
        <taxon>Hydroidolina</taxon>
        <taxon>Anthoathecata</taxon>
        <taxon>Aplanulata</taxon>
        <taxon>Hydridae</taxon>
        <taxon>Hydra</taxon>
    </lineage>
</organism>
<reference evidence="3" key="1">
    <citation type="submission" date="2025-08" db="UniProtKB">
        <authorList>
            <consortium name="RefSeq"/>
        </authorList>
    </citation>
    <scope>IDENTIFICATION</scope>
</reference>
<dbReference type="InterPro" id="IPR012337">
    <property type="entry name" value="RNaseH-like_sf"/>
</dbReference>
<dbReference type="Proteomes" id="UP001652625">
    <property type="component" value="Chromosome 04"/>
</dbReference>
<protein>
    <submittedName>
        <fullName evidence="3">General transcription factor II-I repeat domain-containing protein 2A-like</fullName>
    </submittedName>
</protein>
<gene>
    <name evidence="3" type="primary">LOC136079251</name>
</gene>
<evidence type="ECO:0000313" key="3">
    <source>
        <dbReference type="RefSeq" id="XP_065651049.1"/>
    </source>
</evidence>
<evidence type="ECO:0000313" key="2">
    <source>
        <dbReference type="Proteomes" id="UP001652625"/>
    </source>
</evidence>
<name>A0ABM4BPK8_HYDVU</name>
<evidence type="ECO:0000256" key="1">
    <source>
        <dbReference type="SAM" id="Coils"/>
    </source>
</evidence>
<dbReference type="PANTHER" id="PTHR45913">
    <property type="entry name" value="EPM2A-INTERACTING PROTEIN 1"/>
    <property type="match status" value="1"/>
</dbReference>
<feature type="coiled-coil region" evidence="1">
    <location>
        <begin position="497"/>
        <end position="531"/>
    </location>
</feature>
<proteinExistence type="predicted"/>
<dbReference type="RefSeq" id="XP_065651049.1">
    <property type="nucleotide sequence ID" value="XM_065794977.1"/>
</dbReference>
<dbReference type="GeneID" id="136079251"/>
<keyword evidence="1" id="KW-0175">Coiled coil</keyword>